<accession>A0AAN0K2E8</accession>
<dbReference type="GO" id="GO:0004930">
    <property type="term" value="F:G protein-coupled receptor activity"/>
    <property type="evidence" value="ECO:0007669"/>
    <property type="project" value="InterPro"/>
</dbReference>
<dbReference type="GeneID" id="109592517"/>
<organism evidence="1 2">
    <name type="scientific">Amphimedon queenslandica</name>
    <name type="common">Sponge</name>
    <dbReference type="NCBI Taxonomy" id="400682"/>
    <lineage>
        <taxon>Eukaryota</taxon>
        <taxon>Metazoa</taxon>
        <taxon>Porifera</taxon>
        <taxon>Demospongiae</taxon>
        <taxon>Heteroscleromorpha</taxon>
        <taxon>Haplosclerida</taxon>
        <taxon>Niphatidae</taxon>
        <taxon>Amphimedon</taxon>
    </lineage>
</organism>
<dbReference type="InterPro" id="IPR036445">
    <property type="entry name" value="GPCR_2_extracell_dom_sf"/>
</dbReference>
<dbReference type="GO" id="GO:0016020">
    <property type="term" value="C:membrane"/>
    <property type="evidence" value="ECO:0007669"/>
    <property type="project" value="InterPro"/>
</dbReference>
<evidence type="ECO:0000313" key="1">
    <source>
        <dbReference type="EnsemblMetazoa" id="XP_019863508.1"/>
    </source>
</evidence>
<reference evidence="2" key="1">
    <citation type="journal article" date="2010" name="Nature">
        <title>The Amphimedon queenslandica genome and the evolution of animal complexity.</title>
        <authorList>
            <person name="Srivastava M."/>
            <person name="Simakov O."/>
            <person name="Chapman J."/>
            <person name="Fahey B."/>
            <person name="Gauthier M.E."/>
            <person name="Mitros T."/>
            <person name="Richards G.S."/>
            <person name="Conaco C."/>
            <person name="Dacre M."/>
            <person name="Hellsten U."/>
            <person name="Larroux C."/>
            <person name="Putnam N.H."/>
            <person name="Stanke M."/>
            <person name="Adamska M."/>
            <person name="Darling A."/>
            <person name="Degnan S.M."/>
            <person name="Oakley T.H."/>
            <person name="Plachetzki D.C."/>
            <person name="Zhai Y."/>
            <person name="Adamski M."/>
            <person name="Calcino A."/>
            <person name="Cummins S.F."/>
            <person name="Goodstein D.M."/>
            <person name="Harris C."/>
            <person name="Jackson D.J."/>
            <person name="Leys S.P."/>
            <person name="Shu S."/>
            <person name="Woodcroft B.J."/>
            <person name="Vervoort M."/>
            <person name="Kosik K.S."/>
            <person name="Manning G."/>
            <person name="Degnan B.M."/>
            <person name="Rokhsar D.S."/>
        </authorList>
    </citation>
    <scope>NUCLEOTIDE SEQUENCE [LARGE SCALE GENOMIC DNA]</scope>
</reference>
<evidence type="ECO:0000313" key="2">
    <source>
        <dbReference type="Proteomes" id="UP000007879"/>
    </source>
</evidence>
<name>A0AAN0K2E8_AMPQE</name>
<reference evidence="1" key="2">
    <citation type="submission" date="2024-06" db="UniProtKB">
        <authorList>
            <consortium name="EnsemblMetazoa"/>
        </authorList>
    </citation>
    <scope>IDENTIFICATION</scope>
</reference>
<protein>
    <submittedName>
        <fullName evidence="1">Uncharacterized protein</fullName>
    </submittedName>
</protein>
<dbReference type="KEGG" id="aqu:109592517"/>
<dbReference type="RefSeq" id="XP_019863508.1">
    <property type="nucleotide sequence ID" value="XM_020007949.1"/>
</dbReference>
<proteinExistence type="predicted"/>
<dbReference type="Proteomes" id="UP000007879">
    <property type="component" value="Unassembled WGS sequence"/>
</dbReference>
<dbReference type="EnsemblMetazoa" id="XM_020007949.1">
    <property type="protein sequence ID" value="XP_019863508.1"/>
    <property type="gene ID" value="LOC109592517"/>
</dbReference>
<sequence length="445" mass="47080">MNFHWIDIGTCSVRVSNVELNYHNLATQICSKVDNRISSKQVKFKIIGLMFNDTGTCPTSAPDTSLCPSSVPTTSSSVFPSRSFVTTSLLYGSVSVPSSTNNDLPQTLVPSSTLDVFSFFGLLSSSSNYPSTSIQPSTSIAPTLSQYSSLQASQLYSDGSVSVSLVPSSSNSDLSQTESSATISSANTSQFSPSAFQTSSIIAFVPSSALNVISFFGSLSSSSNYPSTSIQPSTSVAPTLHTSEFYSDGSVSVPSLTNNDLSQTESSATSPYASVSTGFQTSSILVVPSSTLDVFSFFRSLTSSKYPSTFIQPSASTTPTSSHYSSISILTISFPSVSVLPPSPPSLYCAADEQWPETAAGYTANGTCYKGTVNATRYCNETGEWNETICHNSESFGAILSLISSPQKALTSLSQQINSIPLIQAVVLLDIIVMSNSNYTDVEEF</sequence>
<keyword evidence="2" id="KW-1185">Reference proteome</keyword>
<dbReference type="AlphaFoldDB" id="A0AAN0K2E8"/>
<dbReference type="SUPFAM" id="SSF111418">
    <property type="entry name" value="Hormone receptor domain"/>
    <property type="match status" value="1"/>
</dbReference>